<dbReference type="AlphaFoldDB" id="A0A100JMM8"/>
<evidence type="ECO:0000313" key="3">
    <source>
        <dbReference type="Proteomes" id="UP000067448"/>
    </source>
</evidence>
<comment type="caution">
    <text evidence="2">The sequence shown here is derived from an EMBL/GenBank/DDBJ whole genome shotgun (WGS) entry which is preliminary data.</text>
</comment>
<keyword evidence="1 2" id="KW-0560">Oxidoreductase</keyword>
<dbReference type="EMBL" id="BCMM01000010">
    <property type="protein sequence ID" value="GAQ62247.1"/>
    <property type="molecule type" value="Genomic_DNA"/>
</dbReference>
<reference evidence="3" key="3">
    <citation type="submission" date="2016-02" db="EMBL/GenBank/DDBJ databases">
        <title>Draft genome of pathogenic Streptomyces sp. in Japan.</title>
        <authorList>
            <person name="Tomihama T."/>
            <person name="Ikenaga M."/>
            <person name="Sakai M."/>
            <person name="Okubo T."/>
            <person name="Ikeda S."/>
        </authorList>
    </citation>
    <scope>NUCLEOTIDE SEQUENCE [LARGE SCALE GENOMIC DNA]</scope>
    <source>
        <strain evidence="3">S58</strain>
    </source>
</reference>
<evidence type="ECO:0000313" key="2">
    <source>
        <dbReference type="EMBL" id="GAQ62247.1"/>
    </source>
</evidence>
<protein>
    <submittedName>
        <fullName evidence="2">Hydrogen cyanide synthase subunit HcnA</fullName>
        <ecNumber evidence="2">1.4.99.5</ecNumber>
    </submittedName>
</protein>
<dbReference type="Gene3D" id="3.10.20.440">
    <property type="entry name" value="2Fe-2S iron-sulphur cluster binding domain, sarcosine oxidase, alpha subunit, N-terminal domain"/>
    <property type="match status" value="1"/>
</dbReference>
<dbReference type="GO" id="GO:0050622">
    <property type="term" value="F:glycine dehydrogenase (cyanide-forming) activity"/>
    <property type="evidence" value="ECO:0007669"/>
    <property type="project" value="UniProtKB-EC"/>
</dbReference>
<reference evidence="3" key="1">
    <citation type="submission" date="2015-11" db="EMBL/GenBank/DDBJ databases">
        <authorList>
            <consortium name="Cross-ministerial Strategic Innovation Promotion Program (SIP) consortium"/>
            <person name="Tomihama T."/>
            <person name="Ikenaga M."/>
            <person name="Sakai M."/>
            <person name="Okubo T."/>
            <person name="Ikeda S."/>
        </authorList>
    </citation>
    <scope>NUCLEOTIDE SEQUENCE [LARGE SCALE GENOMIC DNA]</scope>
    <source>
        <strain evidence="3">S58</strain>
    </source>
</reference>
<name>A0A100JMM8_STRSC</name>
<dbReference type="RefSeq" id="WP_059080066.1">
    <property type="nucleotide sequence ID" value="NZ_BCMM01000010.1"/>
</dbReference>
<dbReference type="OrthoDB" id="573392at2"/>
<dbReference type="GO" id="GO:0051536">
    <property type="term" value="F:iron-sulfur cluster binding"/>
    <property type="evidence" value="ECO:0007669"/>
    <property type="project" value="InterPro"/>
</dbReference>
<dbReference type="SUPFAM" id="SSF54292">
    <property type="entry name" value="2Fe-2S ferredoxin-like"/>
    <property type="match status" value="1"/>
</dbReference>
<proteinExistence type="predicted"/>
<gene>
    <name evidence="2" type="primary">hcnA</name>
    <name evidence="2" type="ORF">SsS58_02608</name>
</gene>
<dbReference type="EC" id="1.4.99.5" evidence="2"/>
<evidence type="ECO:0000256" key="1">
    <source>
        <dbReference type="ARBA" id="ARBA00023002"/>
    </source>
</evidence>
<organism evidence="2 3">
    <name type="scientific">Streptomyces scabiei</name>
    <dbReference type="NCBI Taxonomy" id="1930"/>
    <lineage>
        <taxon>Bacteria</taxon>
        <taxon>Bacillati</taxon>
        <taxon>Actinomycetota</taxon>
        <taxon>Actinomycetes</taxon>
        <taxon>Kitasatosporales</taxon>
        <taxon>Streptomycetaceae</taxon>
        <taxon>Streptomyces</taxon>
    </lineage>
</organism>
<dbReference type="InterPro" id="IPR042204">
    <property type="entry name" value="2Fe-2S-bd_N"/>
</dbReference>
<dbReference type="InterPro" id="IPR036010">
    <property type="entry name" value="2Fe-2S_ferredoxin-like_sf"/>
</dbReference>
<accession>A0A100JMM8</accession>
<reference evidence="2 3" key="2">
    <citation type="journal article" date="2016" name="Genome Announc.">
        <title>Draft Genome Sequences of Streptomyces scabiei S58, Streptomyces turgidiscabies T45, and Streptomyces acidiscabies a10, the Pathogens of Potato Common Scab, Isolated in Japan.</title>
        <authorList>
            <person name="Tomihama T."/>
            <person name="Nishi Y."/>
            <person name="Sakai M."/>
            <person name="Ikenaga M."/>
            <person name="Okubo T."/>
            <person name="Ikeda S."/>
        </authorList>
    </citation>
    <scope>NUCLEOTIDE SEQUENCE [LARGE SCALE GENOMIC DNA]</scope>
    <source>
        <strain evidence="2 3">S58</strain>
    </source>
</reference>
<sequence>MNPLELAGATPGPAFTVTLDGRTVEALPGQTVGAALWAAGVTSWRTTRGAGRPRGVFCGIGVCFDCLVTVNGRPNQRACLVPVRPGDTISTQDGTGHEH</sequence>
<dbReference type="Proteomes" id="UP000067448">
    <property type="component" value="Unassembled WGS sequence"/>
</dbReference>
<dbReference type="Pfam" id="PF13510">
    <property type="entry name" value="Fer2_4"/>
    <property type="match status" value="1"/>
</dbReference>